<evidence type="ECO:0000313" key="2">
    <source>
        <dbReference type="EMBL" id="OWM91443.1"/>
    </source>
</evidence>
<dbReference type="Pfam" id="PF03478">
    <property type="entry name" value="Beta-prop_KIB1-4"/>
    <property type="match status" value="1"/>
</dbReference>
<dbReference type="PANTHER" id="PTHR44259">
    <property type="entry name" value="OS07G0183000 PROTEIN-RELATED"/>
    <property type="match status" value="1"/>
</dbReference>
<accession>A0A218Y2F0</accession>
<feature type="domain" description="F-box" evidence="1">
    <location>
        <begin position="32"/>
        <end position="73"/>
    </location>
</feature>
<dbReference type="AlphaFoldDB" id="A0A218Y2F0"/>
<organism evidence="2 3">
    <name type="scientific">Punica granatum</name>
    <name type="common">Pomegranate</name>
    <dbReference type="NCBI Taxonomy" id="22663"/>
    <lineage>
        <taxon>Eukaryota</taxon>
        <taxon>Viridiplantae</taxon>
        <taxon>Streptophyta</taxon>
        <taxon>Embryophyta</taxon>
        <taxon>Tracheophyta</taxon>
        <taxon>Spermatophyta</taxon>
        <taxon>Magnoliopsida</taxon>
        <taxon>eudicotyledons</taxon>
        <taxon>Gunneridae</taxon>
        <taxon>Pentapetalae</taxon>
        <taxon>rosids</taxon>
        <taxon>malvids</taxon>
        <taxon>Myrtales</taxon>
        <taxon>Lythraceae</taxon>
        <taxon>Punica</taxon>
    </lineage>
</organism>
<dbReference type="InterPro" id="IPR050942">
    <property type="entry name" value="F-box_BR-signaling"/>
</dbReference>
<evidence type="ECO:0000313" key="3">
    <source>
        <dbReference type="Proteomes" id="UP000197138"/>
    </source>
</evidence>
<dbReference type="PANTHER" id="PTHR44259:SF114">
    <property type="entry name" value="OS06G0707300 PROTEIN"/>
    <property type="match status" value="1"/>
</dbReference>
<comment type="caution">
    <text evidence="2">The sequence shown here is derived from an EMBL/GenBank/DDBJ whole genome shotgun (WGS) entry which is preliminary data.</text>
</comment>
<name>A0A218Y2F0_PUNGR</name>
<dbReference type="SMART" id="SM00256">
    <property type="entry name" value="FBOX"/>
    <property type="match status" value="1"/>
</dbReference>
<proteinExistence type="predicted"/>
<dbReference type="InterPro" id="IPR005174">
    <property type="entry name" value="KIB1-4_b-propeller"/>
</dbReference>
<evidence type="ECO:0000259" key="1">
    <source>
        <dbReference type="SMART" id="SM00256"/>
    </source>
</evidence>
<reference evidence="3" key="1">
    <citation type="journal article" date="2017" name="Plant J.">
        <title>The pomegranate (Punica granatum L.) genome and the genomics of punicalagin biosynthesis.</title>
        <authorList>
            <person name="Qin G."/>
            <person name="Xu C."/>
            <person name="Ming R."/>
            <person name="Tang H."/>
            <person name="Guyot R."/>
            <person name="Kramer E.M."/>
            <person name="Hu Y."/>
            <person name="Yi X."/>
            <person name="Qi Y."/>
            <person name="Xu X."/>
            <person name="Gao Z."/>
            <person name="Pan H."/>
            <person name="Jian J."/>
            <person name="Tian Y."/>
            <person name="Yue Z."/>
            <person name="Xu Y."/>
        </authorList>
    </citation>
    <scope>NUCLEOTIDE SEQUENCE [LARGE SCALE GENOMIC DNA]</scope>
    <source>
        <strain evidence="3">cv. Dabenzi</strain>
    </source>
</reference>
<protein>
    <recommendedName>
        <fullName evidence="1">F-box domain-containing protein</fullName>
    </recommendedName>
</protein>
<dbReference type="EMBL" id="MTKT01000281">
    <property type="protein sequence ID" value="OWM91443.1"/>
    <property type="molecule type" value="Genomic_DNA"/>
</dbReference>
<dbReference type="InterPro" id="IPR001810">
    <property type="entry name" value="F-box_dom"/>
</dbReference>
<dbReference type="Proteomes" id="UP000197138">
    <property type="component" value="Unassembled WGS sequence"/>
</dbReference>
<gene>
    <name evidence="2" type="ORF">CDL15_Pgr017361</name>
</gene>
<sequence length="439" mass="50013">MKKAKGCGAAKRSRTQDRDAVKAEGYRDWRFLPELVLDRISDKLEYPSDYLSFLLVCKAWNVLAKEEWPHKKRAKYRVPDRLPMIFRHGRVCHLHCIISGAWVRHFWCFNVLGRCSSKVIGSSFGWLIAYDTHEYGPDRMPPIYVLNLKLRDMEIFAEVPQSRLCNNVEIFDDLVLDKAILSADPSKESDYAVAIMCKSKSTSTSKLCVLYKHGPAGGGGVRTSLCPCDEDPILDISCIAGKICWVDRKCKIRRINQLYPISEHEFEEAEMESMDPFRGRSKKAFRQYSRTYLVERSNGDLDPFLVIHEKAKDEETGKVTTVGFRVFILEPKMHPQQEGDGVGSELVWKKVRSLEDDAMFLSPKAAFCIAPCDSGFQARYIKPEPNCIYYLDAGGNSHSLEMGIFDVQRGHLRALPQNSALTSKLNSLRSAPIWFSFNT</sequence>